<dbReference type="SMART" id="SM00228">
    <property type="entry name" value="PDZ"/>
    <property type="match status" value="1"/>
</dbReference>
<dbReference type="GO" id="GO:0006508">
    <property type="term" value="P:proteolysis"/>
    <property type="evidence" value="ECO:0007669"/>
    <property type="project" value="UniProtKB-KW"/>
</dbReference>
<dbReference type="Pfam" id="PF13180">
    <property type="entry name" value="PDZ_2"/>
    <property type="match status" value="1"/>
</dbReference>
<dbReference type="PANTHER" id="PTHR43343">
    <property type="entry name" value="PEPTIDASE S12"/>
    <property type="match status" value="1"/>
</dbReference>
<keyword evidence="1 4" id="KW-0645">Protease</keyword>
<dbReference type="InterPro" id="IPR036034">
    <property type="entry name" value="PDZ_sf"/>
</dbReference>
<dbReference type="STRING" id="478744.SAMN05444359_10625"/>
<dbReference type="InterPro" id="IPR001478">
    <property type="entry name" value="PDZ"/>
</dbReference>
<evidence type="ECO:0000256" key="1">
    <source>
        <dbReference type="ARBA" id="ARBA00022670"/>
    </source>
</evidence>
<dbReference type="SUPFAM" id="SSF50156">
    <property type="entry name" value="PDZ domain-like"/>
    <property type="match status" value="1"/>
</dbReference>
<dbReference type="EMBL" id="FOFB01000006">
    <property type="protein sequence ID" value="SEQ13427.1"/>
    <property type="molecule type" value="Genomic_DNA"/>
</dbReference>
<dbReference type="Pfam" id="PF13365">
    <property type="entry name" value="Trypsin_2"/>
    <property type="match status" value="1"/>
</dbReference>
<dbReference type="Gene3D" id="2.40.10.120">
    <property type="match status" value="1"/>
</dbReference>
<dbReference type="RefSeq" id="WP_090166601.1">
    <property type="nucleotide sequence ID" value="NZ_FOFB01000006.1"/>
</dbReference>
<dbReference type="InParanoid" id="A0A1H9DJD5"/>
<reference evidence="5" key="1">
    <citation type="submission" date="2016-10" db="EMBL/GenBank/DDBJ databases">
        <authorList>
            <person name="Varghese N."/>
            <person name="Submissions S."/>
        </authorList>
    </citation>
    <scope>NUCLEOTIDE SEQUENCE [LARGE SCALE GENOMIC DNA]</scope>
    <source>
        <strain evidence="5">DSM 24740</strain>
    </source>
</reference>
<dbReference type="InterPro" id="IPR009003">
    <property type="entry name" value="Peptidase_S1_PA"/>
</dbReference>
<name>A0A1H9DJD5_9BACT</name>
<protein>
    <submittedName>
        <fullName evidence="4">Serine protease, S1-C subfamily, contains C-terminal PDZ domain</fullName>
    </submittedName>
</protein>
<dbReference type="PRINTS" id="PR00834">
    <property type="entry name" value="PROTEASES2C"/>
</dbReference>
<dbReference type="PANTHER" id="PTHR43343:SF3">
    <property type="entry name" value="PROTEASE DO-LIKE 8, CHLOROPLASTIC"/>
    <property type="match status" value="1"/>
</dbReference>
<proteinExistence type="predicted"/>
<sequence>MQSFWRLFAAALGGGILAAVLVLAAVGGRKAAVQPATSTDMAPAAAPLSVQNETPMLVADDSEAFPELPLPVDLRAAARVATPAVVHITARNGGRRRETVKALFNRGADDEPMIAGGEGSGVIYTSNGYLITNNHVVETATEIIVTTTDRRTFPASLVGADPKSDLAVLKIEANDLPFLELADSDAAEPGQWVLAVGSPLGLTSTVTAGIVSAKGRSIQLFPELDAIESFLQTDAAVNPGNSGGPLVTADGKLLGINTAIASRTGRFQGYSFAIPINLVRRIADDIIEYGSFQRAFLGVEISTLTRSDVKRLKLKNRTEGVVVDAIFAGGSAETAGLLVNDLIIGIGERPIRDLPELTEFIGRAKVGETLNLKVVRNGLVREVIVKMLAAKE</sequence>
<keyword evidence="2" id="KW-0378">Hydrolase</keyword>
<dbReference type="Gene3D" id="2.30.42.10">
    <property type="match status" value="1"/>
</dbReference>
<dbReference type="InterPro" id="IPR051201">
    <property type="entry name" value="Chloro_Bact_Ser_Proteases"/>
</dbReference>
<dbReference type="InterPro" id="IPR001940">
    <property type="entry name" value="Peptidase_S1C"/>
</dbReference>
<dbReference type="SUPFAM" id="SSF50494">
    <property type="entry name" value="Trypsin-like serine proteases"/>
    <property type="match status" value="1"/>
</dbReference>
<dbReference type="AlphaFoldDB" id="A0A1H9DJD5"/>
<dbReference type="Proteomes" id="UP000199021">
    <property type="component" value="Unassembled WGS sequence"/>
</dbReference>
<evidence type="ECO:0000313" key="4">
    <source>
        <dbReference type="EMBL" id="SEQ13427.1"/>
    </source>
</evidence>
<gene>
    <name evidence="4" type="ORF">SAMN05444359_10625</name>
</gene>
<dbReference type="OrthoDB" id="9758917at2"/>
<dbReference type="FunCoup" id="A0A1H9DJD5">
    <property type="interactions" value="437"/>
</dbReference>
<dbReference type="PROSITE" id="PS50106">
    <property type="entry name" value="PDZ"/>
    <property type="match status" value="1"/>
</dbReference>
<dbReference type="GO" id="GO:0004252">
    <property type="term" value="F:serine-type endopeptidase activity"/>
    <property type="evidence" value="ECO:0007669"/>
    <property type="project" value="InterPro"/>
</dbReference>
<accession>A0A1H9DJD5</accession>
<feature type="domain" description="PDZ" evidence="3">
    <location>
        <begin position="286"/>
        <end position="378"/>
    </location>
</feature>
<evidence type="ECO:0000256" key="2">
    <source>
        <dbReference type="ARBA" id="ARBA00022801"/>
    </source>
</evidence>
<keyword evidence="5" id="KW-1185">Reference proteome</keyword>
<evidence type="ECO:0000313" key="5">
    <source>
        <dbReference type="Proteomes" id="UP000199021"/>
    </source>
</evidence>
<evidence type="ECO:0000259" key="3">
    <source>
        <dbReference type="PROSITE" id="PS50106"/>
    </source>
</evidence>
<organism evidence="4 5">
    <name type="scientific">Neolewinella agarilytica</name>
    <dbReference type="NCBI Taxonomy" id="478744"/>
    <lineage>
        <taxon>Bacteria</taxon>
        <taxon>Pseudomonadati</taxon>
        <taxon>Bacteroidota</taxon>
        <taxon>Saprospiria</taxon>
        <taxon>Saprospirales</taxon>
        <taxon>Lewinellaceae</taxon>
        <taxon>Neolewinella</taxon>
    </lineage>
</organism>